<organism evidence="1 2">
    <name type="scientific">Vermiconidia calcicola</name>
    <dbReference type="NCBI Taxonomy" id="1690605"/>
    <lineage>
        <taxon>Eukaryota</taxon>
        <taxon>Fungi</taxon>
        <taxon>Dikarya</taxon>
        <taxon>Ascomycota</taxon>
        <taxon>Pezizomycotina</taxon>
        <taxon>Dothideomycetes</taxon>
        <taxon>Dothideomycetidae</taxon>
        <taxon>Mycosphaerellales</taxon>
        <taxon>Extremaceae</taxon>
        <taxon>Vermiconidia</taxon>
    </lineage>
</organism>
<comment type="caution">
    <text evidence="1">The sequence shown here is derived from an EMBL/GenBank/DDBJ whole genome shotgun (WGS) entry which is preliminary data.</text>
</comment>
<accession>A0ACC3MAB4</accession>
<evidence type="ECO:0000313" key="1">
    <source>
        <dbReference type="EMBL" id="KAK3681870.1"/>
    </source>
</evidence>
<name>A0ACC3MAB4_9PEZI</name>
<evidence type="ECO:0000313" key="2">
    <source>
        <dbReference type="Proteomes" id="UP001281147"/>
    </source>
</evidence>
<dbReference type="EMBL" id="JAUTXU010000392">
    <property type="protein sequence ID" value="KAK3681870.1"/>
    <property type="molecule type" value="Genomic_DNA"/>
</dbReference>
<reference evidence="1" key="1">
    <citation type="submission" date="2023-07" db="EMBL/GenBank/DDBJ databases">
        <title>Black Yeasts Isolated from many extreme environments.</title>
        <authorList>
            <person name="Coleine C."/>
            <person name="Stajich J.E."/>
            <person name="Selbmann L."/>
        </authorList>
    </citation>
    <scope>NUCLEOTIDE SEQUENCE</scope>
    <source>
        <strain evidence="1">CCFEE 5714</strain>
    </source>
</reference>
<protein>
    <submittedName>
        <fullName evidence="1">Uncharacterized protein</fullName>
    </submittedName>
</protein>
<keyword evidence="2" id="KW-1185">Reference proteome</keyword>
<gene>
    <name evidence="1" type="ORF">LTR37_020800</name>
</gene>
<dbReference type="Proteomes" id="UP001281147">
    <property type="component" value="Unassembled WGS sequence"/>
</dbReference>
<proteinExistence type="predicted"/>
<sequence>MSSTSSVSETPTLSQSHSGIPSRLLHKAQTAKALIQELRTEPGSTDHPQLPIIPQGISRSHFHSAISELSTQLGQDNVSVIDKPPKDDGWYMEHATTHDMMSVVPKHEFMASAIVYPASTAEVQTIVVWANNHSIPIFPISMGRNLGYGGAAPRVRGSVVIDLGRRMNKILDIDSEDYTCLLEPGVSFYALYEEVQRRGYKHMWIDTPDLGGGSVVGNTLDRGVGYTPYGDHWAAHSGLEVVLPTGEVIRTGMGALPGSNTWQTFPYGFGPYSDGLFSQSNFGIVTKMGMTLMPAPPDHESFMYTFEREDDLAQIIEIIRPLRIGNILENVAQLRSAVQTLAVSGRPKSDFYKGSGRIPKAVVEAECANLPIGKCEWIYYGMSYGPKHIRQYKLDIIDAEFKKVSGARRIDPATIPKDNYFWSRDKIAAGEPDLEELLWCNWVPNGSHIAFSPVSPIRGKDATALLDITNKHQDCQGVEIFPAFVVGLREMHLIVECVFDKHSPSACEAALASMRGMVDDAAKLGYGEYRTHLALMDQVAGTYNWNDNALIKFHERLKDALDPKGILAPGKSGVWPSRYRGRGWEMGDGKETTEGEGVANGVLGGKL</sequence>